<proteinExistence type="predicted"/>
<evidence type="ECO:0000313" key="3">
    <source>
        <dbReference type="Proteomes" id="UP001318860"/>
    </source>
</evidence>
<name>A0ABR0XJR7_REHGL</name>
<evidence type="ECO:0008006" key="4">
    <source>
        <dbReference type="Google" id="ProtNLM"/>
    </source>
</evidence>
<sequence>MVGRIVFSITTIMMMISAHADDTNPVCDPCSDAKIQRMDGFTFGLVFSSRDSFFFNHTQLSPCDRRLSLSGNSGQLAVFRPKVDEISLLSINSTTFDPSNSGGYMVAFAGRQYAARSLPVFVADSSHTITSFTLVLEFQKGTLQNLFWKKFGCGSCTESPFVCLNNTDCAIPNSKCKNKGGSMACDLGIQLAFSGTDKNDNVLNSWYEVANLRQYSLYALYSNLRNSVTSPFQGLF</sequence>
<evidence type="ECO:0000256" key="1">
    <source>
        <dbReference type="SAM" id="SignalP"/>
    </source>
</evidence>
<keyword evidence="3" id="KW-1185">Reference proteome</keyword>
<feature type="chain" id="PRO_5046773941" description="Expp1 protein" evidence="1">
    <location>
        <begin position="21"/>
        <end position="236"/>
    </location>
</feature>
<accession>A0ABR0XJR7</accession>
<keyword evidence="1" id="KW-0732">Signal</keyword>
<protein>
    <recommendedName>
        <fullName evidence="4">Expp1 protein</fullName>
    </recommendedName>
</protein>
<dbReference type="InterPro" id="IPR044248">
    <property type="entry name" value="DPH3/4-like"/>
</dbReference>
<dbReference type="Proteomes" id="UP001318860">
    <property type="component" value="Unassembled WGS sequence"/>
</dbReference>
<dbReference type="PANTHER" id="PTHR21454:SF44">
    <property type="entry name" value="EXPP1 PROTEIN"/>
    <property type="match status" value="1"/>
</dbReference>
<dbReference type="PANTHER" id="PTHR21454">
    <property type="entry name" value="DPH3 HOMOLOG-RELATED"/>
    <property type="match status" value="1"/>
</dbReference>
<evidence type="ECO:0000313" key="2">
    <source>
        <dbReference type="EMBL" id="KAK6159408.1"/>
    </source>
</evidence>
<organism evidence="2 3">
    <name type="scientific">Rehmannia glutinosa</name>
    <name type="common">Chinese foxglove</name>
    <dbReference type="NCBI Taxonomy" id="99300"/>
    <lineage>
        <taxon>Eukaryota</taxon>
        <taxon>Viridiplantae</taxon>
        <taxon>Streptophyta</taxon>
        <taxon>Embryophyta</taxon>
        <taxon>Tracheophyta</taxon>
        <taxon>Spermatophyta</taxon>
        <taxon>Magnoliopsida</taxon>
        <taxon>eudicotyledons</taxon>
        <taxon>Gunneridae</taxon>
        <taxon>Pentapetalae</taxon>
        <taxon>asterids</taxon>
        <taxon>lamiids</taxon>
        <taxon>Lamiales</taxon>
        <taxon>Orobanchaceae</taxon>
        <taxon>Rehmannieae</taxon>
        <taxon>Rehmannia</taxon>
    </lineage>
</organism>
<feature type="signal peptide" evidence="1">
    <location>
        <begin position="1"/>
        <end position="20"/>
    </location>
</feature>
<dbReference type="EMBL" id="JABTTQ020000004">
    <property type="protein sequence ID" value="KAK6159408.1"/>
    <property type="molecule type" value="Genomic_DNA"/>
</dbReference>
<gene>
    <name evidence="2" type="ORF">DH2020_006722</name>
</gene>
<reference evidence="2 3" key="1">
    <citation type="journal article" date="2021" name="Comput. Struct. Biotechnol. J.">
        <title>De novo genome assembly of the potent medicinal plant Rehmannia glutinosa using nanopore technology.</title>
        <authorList>
            <person name="Ma L."/>
            <person name="Dong C."/>
            <person name="Song C."/>
            <person name="Wang X."/>
            <person name="Zheng X."/>
            <person name="Niu Y."/>
            <person name="Chen S."/>
            <person name="Feng W."/>
        </authorList>
    </citation>
    <scope>NUCLEOTIDE SEQUENCE [LARGE SCALE GENOMIC DNA]</scope>
    <source>
        <strain evidence="2">DH-2019</strain>
    </source>
</reference>
<comment type="caution">
    <text evidence="2">The sequence shown here is derived from an EMBL/GenBank/DDBJ whole genome shotgun (WGS) entry which is preliminary data.</text>
</comment>